<name>A0ABX8YEW9_ANETH</name>
<organism evidence="1 2">
    <name type="scientific">Aneurinibacillus thermoaerophilus</name>
    <dbReference type="NCBI Taxonomy" id="143495"/>
    <lineage>
        <taxon>Bacteria</taxon>
        <taxon>Bacillati</taxon>
        <taxon>Bacillota</taxon>
        <taxon>Bacilli</taxon>
        <taxon>Bacillales</taxon>
        <taxon>Paenibacillaceae</taxon>
        <taxon>Aneurinibacillus group</taxon>
        <taxon>Aneurinibacillus</taxon>
    </lineage>
</organism>
<evidence type="ECO:0000313" key="2">
    <source>
        <dbReference type="Proteomes" id="UP000826616"/>
    </source>
</evidence>
<evidence type="ECO:0000313" key="1">
    <source>
        <dbReference type="EMBL" id="QYY44017.1"/>
    </source>
</evidence>
<gene>
    <name evidence="1" type="ORF">K3F53_07490</name>
</gene>
<dbReference type="EMBL" id="CP080764">
    <property type="protein sequence ID" value="QYY44017.1"/>
    <property type="molecule type" value="Genomic_DNA"/>
</dbReference>
<proteinExistence type="predicted"/>
<sequence length="61" mass="7095">MIEEIFQAILMMLEDQFIVGYSVHQDRTDTWCMIEHLEKTKQRFDTLPANIIVDSGYGSAD</sequence>
<dbReference type="Proteomes" id="UP000826616">
    <property type="component" value="Chromosome"/>
</dbReference>
<reference evidence="1 2" key="1">
    <citation type="submission" date="2021-08" db="EMBL/GenBank/DDBJ databases">
        <title>Complete genome sequence of the strain Aneurinibacillus thermoaerophilus CCM 8960.</title>
        <authorList>
            <person name="Musilova J."/>
            <person name="Kourilova X."/>
            <person name="Pernicova I."/>
            <person name="Bezdicek M."/>
            <person name="Lengerova M."/>
            <person name="Obruca S."/>
            <person name="Sedlar K."/>
        </authorList>
    </citation>
    <scope>NUCLEOTIDE SEQUENCE [LARGE SCALE GENOMIC DNA]</scope>
    <source>
        <strain evidence="1 2">CCM 8960</strain>
    </source>
</reference>
<evidence type="ECO:0008006" key="3">
    <source>
        <dbReference type="Google" id="ProtNLM"/>
    </source>
</evidence>
<dbReference type="RefSeq" id="WP_220560099.1">
    <property type="nucleotide sequence ID" value="NZ_CP080764.1"/>
</dbReference>
<accession>A0ABX8YEW9</accession>
<keyword evidence="2" id="KW-1185">Reference proteome</keyword>
<dbReference type="GeneID" id="97141210"/>
<protein>
    <recommendedName>
        <fullName evidence="3">Transposase DDE domain-containing protein</fullName>
    </recommendedName>
</protein>